<reference evidence="1 2" key="1">
    <citation type="submission" date="2018-05" db="EMBL/GenBank/DDBJ databases">
        <title>Chitinophaga sp. K3CV102501T nov., isolated from isolated from a monsoon evergreen broad-leaved forest soil.</title>
        <authorList>
            <person name="Lv Y."/>
        </authorList>
    </citation>
    <scope>NUCLEOTIDE SEQUENCE [LARGE SCALE GENOMIC DNA]</scope>
    <source>
        <strain evidence="1 2">GDMCC 1.1325</strain>
    </source>
</reference>
<accession>A0A365XSL2</accession>
<dbReference type="Proteomes" id="UP000253410">
    <property type="component" value="Unassembled WGS sequence"/>
</dbReference>
<keyword evidence="2" id="KW-1185">Reference proteome</keyword>
<name>A0A365XSL2_9BACT</name>
<proteinExistence type="predicted"/>
<protein>
    <submittedName>
        <fullName evidence="1">Uncharacterized protein</fullName>
    </submittedName>
</protein>
<dbReference type="EMBL" id="QFFJ01000002">
    <property type="protein sequence ID" value="RBL89339.1"/>
    <property type="molecule type" value="Genomic_DNA"/>
</dbReference>
<evidence type="ECO:0000313" key="1">
    <source>
        <dbReference type="EMBL" id="RBL89339.1"/>
    </source>
</evidence>
<evidence type="ECO:0000313" key="2">
    <source>
        <dbReference type="Proteomes" id="UP000253410"/>
    </source>
</evidence>
<sequence>MKNHLRNERFAASVQLLPITLKNPGNMKKSICLLMVLIAGLESFSQTSSPSYADSLVYSEPDLVTKIFGKDKGALFDEFLQISPVEQKAFTAAFLEYEDEKRPWLTERIALLKMYNEEFTCLDEKKMNSLTKQLINNDLEFGRLQMRYFRRMNKLLGATRAAKFFQMDNYLEQSSRAYLQNDLPFIRALESDRQFSSTKPVTSGKPGIY</sequence>
<comment type="caution">
    <text evidence="1">The sequence shown here is derived from an EMBL/GenBank/DDBJ whole genome shotgun (WGS) entry which is preliminary data.</text>
</comment>
<dbReference type="AlphaFoldDB" id="A0A365XSL2"/>
<gene>
    <name evidence="1" type="ORF">DF182_22725</name>
</gene>
<organism evidence="1 2">
    <name type="scientific">Chitinophaga flava</name>
    <dbReference type="NCBI Taxonomy" id="2259036"/>
    <lineage>
        <taxon>Bacteria</taxon>
        <taxon>Pseudomonadati</taxon>
        <taxon>Bacteroidota</taxon>
        <taxon>Chitinophagia</taxon>
        <taxon>Chitinophagales</taxon>
        <taxon>Chitinophagaceae</taxon>
        <taxon>Chitinophaga</taxon>
    </lineage>
</organism>